<keyword evidence="7" id="KW-0479">Metal-binding</keyword>
<evidence type="ECO:0000256" key="8">
    <source>
        <dbReference type="ARBA" id="ARBA00022962"/>
    </source>
</evidence>
<evidence type="ECO:0000256" key="5">
    <source>
        <dbReference type="ARBA" id="ARBA00022630"/>
    </source>
</evidence>
<evidence type="ECO:0000259" key="16">
    <source>
        <dbReference type="PROSITE" id="PS51278"/>
    </source>
</evidence>
<name>A0A158Q8Z6_9BILA</name>
<evidence type="ECO:0000256" key="9">
    <source>
        <dbReference type="ARBA" id="ARBA00023002"/>
    </source>
</evidence>
<evidence type="ECO:0000256" key="7">
    <source>
        <dbReference type="ARBA" id="ARBA00022723"/>
    </source>
</evidence>
<dbReference type="GO" id="GO:0051538">
    <property type="term" value="F:3 iron, 4 sulfur cluster binding"/>
    <property type="evidence" value="ECO:0007669"/>
    <property type="project" value="UniProtKB-KW"/>
</dbReference>
<evidence type="ECO:0000256" key="12">
    <source>
        <dbReference type="ARBA" id="ARBA00023164"/>
    </source>
</evidence>
<protein>
    <recommendedName>
        <fullName evidence="15">glutamate synthase (ferredoxin)</fullName>
        <ecNumber evidence="15">1.4.7.1</ecNumber>
    </recommendedName>
</protein>
<evidence type="ECO:0000256" key="4">
    <source>
        <dbReference type="ARBA" id="ARBA00022605"/>
    </source>
</evidence>
<dbReference type="PANTHER" id="PTHR11938:SF133">
    <property type="entry name" value="GLUTAMATE SYNTHASE (NADH)"/>
    <property type="match status" value="1"/>
</dbReference>
<keyword evidence="10" id="KW-0408">Iron</keyword>
<keyword evidence="6" id="KW-0288">FMN</keyword>
<dbReference type="Gene3D" id="3.60.20.10">
    <property type="entry name" value="Glutamine Phosphoribosylpyrophosphate, subunit 1, domain 1"/>
    <property type="match status" value="1"/>
</dbReference>
<evidence type="ECO:0000256" key="1">
    <source>
        <dbReference type="ARBA" id="ARBA00001917"/>
    </source>
</evidence>
<evidence type="ECO:0000256" key="14">
    <source>
        <dbReference type="ARBA" id="ARBA00037928"/>
    </source>
</evidence>
<evidence type="ECO:0000256" key="15">
    <source>
        <dbReference type="ARBA" id="ARBA00039085"/>
    </source>
</evidence>
<evidence type="ECO:0000256" key="2">
    <source>
        <dbReference type="ARBA" id="ARBA00001927"/>
    </source>
</evidence>
<evidence type="ECO:0000256" key="11">
    <source>
        <dbReference type="ARBA" id="ARBA00023014"/>
    </source>
</evidence>
<dbReference type="FunFam" id="3.60.20.10:FF:000043">
    <property type="entry name" value="Glutamate synthase 1 [NADH] chloroplastic"/>
    <property type="match status" value="1"/>
</dbReference>
<evidence type="ECO:0000313" key="17">
    <source>
        <dbReference type="Proteomes" id="UP000050640"/>
    </source>
</evidence>
<keyword evidence="5" id="KW-0285">Flavoprotein</keyword>
<keyword evidence="4" id="KW-0028">Amino-acid biosynthesis</keyword>
<keyword evidence="11" id="KW-0411">Iron-sulfur</keyword>
<dbReference type="EC" id="1.4.7.1" evidence="15"/>
<feature type="domain" description="Glutamine amidotransferase type-2" evidence="16">
    <location>
        <begin position="27"/>
        <end position="414"/>
    </location>
</feature>
<dbReference type="CDD" id="cd00713">
    <property type="entry name" value="GltS"/>
    <property type="match status" value="1"/>
</dbReference>
<evidence type="ECO:0000313" key="18">
    <source>
        <dbReference type="WBParaSite" id="EEL_0000919601-mRNA-1"/>
    </source>
</evidence>
<dbReference type="GO" id="GO:0019676">
    <property type="term" value="P:ammonia assimilation cycle"/>
    <property type="evidence" value="ECO:0007669"/>
    <property type="project" value="TreeGrafter"/>
</dbReference>
<evidence type="ECO:0000256" key="3">
    <source>
        <dbReference type="ARBA" id="ARBA00009716"/>
    </source>
</evidence>
<dbReference type="PROSITE" id="PS51278">
    <property type="entry name" value="GATASE_TYPE_2"/>
    <property type="match status" value="1"/>
</dbReference>
<reference evidence="18" key="1">
    <citation type="submission" date="2016-04" db="UniProtKB">
        <authorList>
            <consortium name="WormBaseParasite"/>
        </authorList>
    </citation>
    <scope>IDENTIFICATION</scope>
</reference>
<evidence type="ECO:0000256" key="10">
    <source>
        <dbReference type="ARBA" id="ARBA00023004"/>
    </source>
</evidence>
<keyword evidence="8" id="KW-0315">Glutamine amidotransferase</keyword>
<dbReference type="AlphaFoldDB" id="A0A158Q8Z6"/>
<dbReference type="GO" id="GO:0006537">
    <property type="term" value="P:glutamate biosynthetic process"/>
    <property type="evidence" value="ECO:0007669"/>
    <property type="project" value="UniProtKB-KW"/>
</dbReference>
<keyword evidence="9" id="KW-0560">Oxidoreductase</keyword>
<dbReference type="GO" id="GO:0016040">
    <property type="term" value="F:glutamate synthase (NADH) activity"/>
    <property type="evidence" value="ECO:0007669"/>
    <property type="project" value="TreeGrafter"/>
</dbReference>
<dbReference type="WBParaSite" id="EEL_0000919601-mRNA-1">
    <property type="protein sequence ID" value="EEL_0000919601-mRNA-1"/>
    <property type="gene ID" value="EEL_0000919601"/>
</dbReference>
<accession>A0A158Q8Z6</accession>
<proteinExistence type="inferred from homology"/>
<sequence>MVLLNAEQLNKAKNDGLYIPQLEKESCGVGFVASIHGIATHQILCDGRTMLQRLAHRGACSCDNDSGDGAGVMTAIPDALYRKELRNNEERIELPPIGEYATGLLFLKNDSYEQAIEAFTDLAKGCNLKVIAWRKLRTNPEKIGAEARKTEPCIRQVFVTALYAATDMEQFRRNVYVLRKQAAVQLAKQKIECYVVSLSNSTIIYKGQFTPNQLYQYYSDLTNPEYVSHMAMVHSRFSTNTFPSWCRAQPNRMVAHNGEINTLRGNVNFMHAREGVMRSQTYGSNLQKLYPVVERDMSDSGCFDNVLEFLVYAGNRSLPEAAMTMVPEAWENDEEMAPERRAFYRWAAMLMEPWDGPALMTFSDGRFIGAILDRNGLRPARFYITKDERIFLASEVGIADLAEENIVRKVGYFI</sequence>
<dbReference type="Pfam" id="PF00310">
    <property type="entry name" value="GATase_2"/>
    <property type="match status" value="1"/>
</dbReference>
<dbReference type="STRING" id="1147741.A0A158Q8Z6"/>
<organism evidence="17 18">
    <name type="scientific">Elaeophora elaphi</name>
    <dbReference type="NCBI Taxonomy" id="1147741"/>
    <lineage>
        <taxon>Eukaryota</taxon>
        <taxon>Metazoa</taxon>
        <taxon>Ecdysozoa</taxon>
        <taxon>Nematoda</taxon>
        <taxon>Chromadorea</taxon>
        <taxon>Rhabditida</taxon>
        <taxon>Spirurina</taxon>
        <taxon>Spiruromorpha</taxon>
        <taxon>Filarioidea</taxon>
        <taxon>Onchocercidae</taxon>
        <taxon>Elaeophora</taxon>
    </lineage>
</organism>
<dbReference type="InterPro" id="IPR029055">
    <property type="entry name" value="Ntn_hydrolases_N"/>
</dbReference>
<comment type="cofactor">
    <cofactor evidence="1">
        <name>FMN</name>
        <dbReference type="ChEBI" id="CHEBI:58210"/>
    </cofactor>
</comment>
<dbReference type="InterPro" id="IPR050711">
    <property type="entry name" value="ET-N_metabolism_enzyme"/>
</dbReference>
<keyword evidence="17" id="KW-1185">Reference proteome</keyword>
<keyword evidence="12" id="KW-0314">Glutamate biosynthesis</keyword>
<dbReference type="GO" id="GO:0016041">
    <property type="term" value="F:glutamate synthase (ferredoxin) activity"/>
    <property type="evidence" value="ECO:0007669"/>
    <property type="project" value="UniProtKB-EC"/>
</dbReference>
<dbReference type="Proteomes" id="UP000050640">
    <property type="component" value="Unplaced"/>
</dbReference>
<comment type="pathway">
    <text evidence="14">Amino-acid biosynthesis; L-glutamate biosynthesis via GLT pathway; L-glutamate from 2-oxoglutarate and L-glutamine (ferredoxin route): step 1/1.</text>
</comment>
<comment type="similarity">
    <text evidence="3">Belongs to the glutamate synthase family.</text>
</comment>
<comment type="cofactor">
    <cofactor evidence="2">
        <name>[3Fe-4S] cluster</name>
        <dbReference type="ChEBI" id="CHEBI:21137"/>
    </cofactor>
</comment>
<evidence type="ECO:0000256" key="6">
    <source>
        <dbReference type="ARBA" id="ARBA00022643"/>
    </source>
</evidence>
<dbReference type="InterPro" id="IPR017932">
    <property type="entry name" value="GATase_2_dom"/>
</dbReference>
<evidence type="ECO:0000256" key="13">
    <source>
        <dbReference type="ARBA" id="ARBA00023291"/>
    </source>
</evidence>
<dbReference type="GO" id="GO:0046872">
    <property type="term" value="F:metal ion binding"/>
    <property type="evidence" value="ECO:0007669"/>
    <property type="project" value="UniProtKB-KW"/>
</dbReference>
<keyword evidence="13" id="KW-0003">3Fe-4S</keyword>
<dbReference type="PANTHER" id="PTHR11938">
    <property type="entry name" value="FAD NADPH DEHYDROGENASE/OXIDOREDUCTASE"/>
    <property type="match status" value="1"/>
</dbReference>
<dbReference type="SUPFAM" id="SSF56235">
    <property type="entry name" value="N-terminal nucleophile aminohydrolases (Ntn hydrolases)"/>
    <property type="match status" value="1"/>
</dbReference>